<gene>
    <name evidence="1" type="ORF">HCN44_004171</name>
</gene>
<keyword evidence="2" id="KW-1185">Reference proteome</keyword>
<reference evidence="1 2" key="1">
    <citation type="submission" date="2020-08" db="EMBL/GenBank/DDBJ databases">
        <title>Aphidius gifuensis genome sequencing and assembly.</title>
        <authorList>
            <person name="Du Z."/>
        </authorList>
    </citation>
    <scope>NUCLEOTIDE SEQUENCE [LARGE SCALE GENOMIC DNA]</scope>
    <source>
        <strain evidence="1">YNYX2018</strain>
        <tissue evidence="1">Adults</tissue>
    </source>
</reference>
<comment type="caution">
    <text evidence="1">The sequence shown here is derived from an EMBL/GenBank/DDBJ whole genome shotgun (WGS) entry which is preliminary data.</text>
</comment>
<dbReference type="SUPFAM" id="SSF47473">
    <property type="entry name" value="EF-hand"/>
    <property type="match status" value="1"/>
</dbReference>
<dbReference type="OrthoDB" id="548799at2759"/>
<organism evidence="1 2">
    <name type="scientific">Aphidius gifuensis</name>
    <name type="common">Parasitoid wasp</name>
    <dbReference type="NCBI Taxonomy" id="684658"/>
    <lineage>
        <taxon>Eukaryota</taxon>
        <taxon>Metazoa</taxon>
        <taxon>Ecdysozoa</taxon>
        <taxon>Arthropoda</taxon>
        <taxon>Hexapoda</taxon>
        <taxon>Insecta</taxon>
        <taxon>Pterygota</taxon>
        <taxon>Neoptera</taxon>
        <taxon>Endopterygota</taxon>
        <taxon>Hymenoptera</taxon>
        <taxon>Apocrita</taxon>
        <taxon>Ichneumonoidea</taxon>
        <taxon>Braconidae</taxon>
        <taxon>Aphidiinae</taxon>
        <taxon>Aphidius</taxon>
    </lineage>
</organism>
<dbReference type="AlphaFoldDB" id="A0A835CT58"/>
<name>A0A835CT58_APHGI</name>
<dbReference type="EMBL" id="JACMRX010000002">
    <property type="protein sequence ID" value="KAF7994699.1"/>
    <property type="molecule type" value="Genomic_DNA"/>
</dbReference>
<dbReference type="InterPro" id="IPR011992">
    <property type="entry name" value="EF-hand-dom_pair"/>
</dbReference>
<proteinExistence type="predicted"/>
<dbReference type="Proteomes" id="UP000639338">
    <property type="component" value="Unassembled WGS sequence"/>
</dbReference>
<dbReference type="Gene3D" id="1.10.238.10">
    <property type="entry name" value="EF-hand"/>
    <property type="match status" value="1"/>
</dbReference>
<evidence type="ECO:0000313" key="2">
    <source>
        <dbReference type="Proteomes" id="UP000639338"/>
    </source>
</evidence>
<sequence length="120" mass="13994">MTSTNDSEREKRIRIVPLRTMFEAFCQAHPIADIIDIYLLAFSQLNKWFLSAKVIDMSRVTTTDAFLCFFQFQKSAIDYDEFLIFLDDLTDIKKLDLDEVKFKLQTCVKPTSNENIGPKK</sequence>
<protein>
    <submittedName>
        <fullName evidence="1">Uncharacterized protein</fullName>
    </submittedName>
</protein>
<accession>A0A835CT58</accession>
<evidence type="ECO:0000313" key="1">
    <source>
        <dbReference type="EMBL" id="KAF7994699.1"/>
    </source>
</evidence>